<evidence type="ECO:0000256" key="6">
    <source>
        <dbReference type="ARBA" id="ARBA00022798"/>
    </source>
</evidence>
<dbReference type="InterPro" id="IPR045034">
    <property type="entry name" value="O-acyltransferase_WSD1-like"/>
</dbReference>
<dbReference type="GO" id="GO:0019432">
    <property type="term" value="P:triglyceride biosynthetic process"/>
    <property type="evidence" value="ECO:0007669"/>
    <property type="project" value="UniProtKB-UniPathway"/>
</dbReference>
<comment type="catalytic activity">
    <reaction evidence="8">
        <text>an acyl-CoA + a 1,2-diacyl-sn-glycerol = a triacyl-sn-glycerol + CoA</text>
        <dbReference type="Rhea" id="RHEA:10868"/>
        <dbReference type="ChEBI" id="CHEBI:17815"/>
        <dbReference type="ChEBI" id="CHEBI:57287"/>
        <dbReference type="ChEBI" id="CHEBI:58342"/>
        <dbReference type="ChEBI" id="CHEBI:64615"/>
        <dbReference type="EC" id="2.3.1.20"/>
    </reaction>
</comment>
<accession>A0A418WII7</accession>
<feature type="transmembrane region" description="Helical" evidence="10">
    <location>
        <begin position="231"/>
        <end position="251"/>
    </location>
</feature>
<dbReference type="Proteomes" id="UP000284605">
    <property type="component" value="Unassembled WGS sequence"/>
</dbReference>
<evidence type="ECO:0000259" key="11">
    <source>
        <dbReference type="Pfam" id="PF03007"/>
    </source>
</evidence>
<comment type="similarity">
    <text evidence="3">Belongs to the long-chain O-acyltransferase family.</text>
</comment>
<dbReference type="Gene3D" id="3.30.559.30">
    <property type="entry name" value="Nonribosomal peptide synthetase, condensation domain"/>
    <property type="match status" value="1"/>
</dbReference>
<evidence type="ECO:0000256" key="8">
    <source>
        <dbReference type="ARBA" id="ARBA00048109"/>
    </source>
</evidence>
<evidence type="ECO:0000256" key="5">
    <source>
        <dbReference type="ARBA" id="ARBA00022679"/>
    </source>
</evidence>
<gene>
    <name evidence="13" type="ORF">D3874_24200</name>
</gene>
<evidence type="ECO:0000256" key="10">
    <source>
        <dbReference type="SAM" id="Phobius"/>
    </source>
</evidence>
<dbReference type="GO" id="GO:0051701">
    <property type="term" value="P:biological process involved in interaction with host"/>
    <property type="evidence" value="ECO:0007669"/>
    <property type="project" value="TreeGrafter"/>
</dbReference>
<dbReference type="PANTHER" id="PTHR31650">
    <property type="entry name" value="O-ACYLTRANSFERASE (WSD1-LIKE) FAMILY PROTEIN"/>
    <property type="match status" value="1"/>
</dbReference>
<proteinExistence type="inferred from homology"/>
<keyword evidence="7" id="KW-0012">Acyltransferase</keyword>
<keyword evidence="10" id="KW-0472">Membrane</keyword>
<dbReference type="GO" id="GO:0005886">
    <property type="term" value="C:plasma membrane"/>
    <property type="evidence" value="ECO:0007669"/>
    <property type="project" value="TreeGrafter"/>
</dbReference>
<reference evidence="13 14" key="1">
    <citation type="submission" date="2018-09" db="EMBL/GenBank/DDBJ databases">
        <authorList>
            <person name="Zhu H."/>
        </authorList>
    </citation>
    <scope>NUCLEOTIDE SEQUENCE [LARGE SCALE GENOMIC DNA]</scope>
    <source>
        <strain evidence="13 14">K1W22B-8</strain>
    </source>
</reference>
<evidence type="ECO:0000259" key="12">
    <source>
        <dbReference type="Pfam" id="PF06974"/>
    </source>
</evidence>
<feature type="domain" description="O-acyltransferase WSD1 C-terminal" evidence="12">
    <location>
        <begin position="189"/>
        <end position="334"/>
    </location>
</feature>
<evidence type="ECO:0000256" key="3">
    <source>
        <dbReference type="ARBA" id="ARBA00009587"/>
    </source>
</evidence>
<comment type="caution">
    <text evidence="13">The sequence shown here is derived from an EMBL/GenBank/DDBJ whole genome shotgun (WGS) entry which is preliminary data.</text>
</comment>
<dbReference type="EC" id="2.3.1.20" evidence="4"/>
<evidence type="ECO:0000256" key="9">
    <source>
        <dbReference type="SAM" id="MobiDB-lite"/>
    </source>
</evidence>
<comment type="pathway">
    <text evidence="2">Lipid metabolism.</text>
</comment>
<dbReference type="UniPathway" id="UPA00282"/>
<dbReference type="InterPro" id="IPR004255">
    <property type="entry name" value="O-acyltransferase_WSD1_N"/>
</dbReference>
<feature type="compositionally biased region" description="Basic residues" evidence="9">
    <location>
        <begin position="1"/>
        <end position="12"/>
    </location>
</feature>
<dbReference type="EMBL" id="QYUK01000011">
    <property type="protein sequence ID" value="RJF89689.1"/>
    <property type="molecule type" value="Genomic_DNA"/>
</dbReference>
<comment type="pathway">
    <text evidence="1">Glycerolipid metabolism; triacylglycerol biosynthesis.</text>
</comment>
<sequence length="342" mass="36870">MPRHRRPGRWPLRHLPETPSCPARRHGHRPAVRPGHGQGSGTARHATALGHRHEGGPPKSQAGQQAARDSGAGAGPGRALPSVARAAAQVVRAAVRSNDAHSPAPYRAPRSLLNGRIGGQRRYATQYFKLDALRQIAKAADATVNEVFLTACGGALRRYLRENNALPPRTLVAQVPVNLRDEAGIDTIGNAIGFIYVNIHTDIADTAARLAAVRKSGTLAKQQYAGIRREGINLFTMLLLAPYMLQTFLGLGGRLPAAANLVISNVAGPREHRYLNGARINQMFGPSVIFDGQALNITLMSYADEANIGFTGCRTTLPRMQNIAVYLGEELRALQESFDLEA</sequence>
<keyword evidence="6" id="KW-0319">Glycerol metabolism</keyword>
<dbReference type="OrthoDB" id="7440981at2"/>
<dbReference type="Pfam" id="PF06974">
    <property type="entry name" value="WS_DGAT_C"/>
    <property type="match status" value="1"/>
</dbReference>
<dbReference type="GO" id="GO:0001666">
    <property type="term" value="P:response to hypoxia"/>
    <property type="evidence" value="ECO:0007669"/>
    <property type="project" value="TreeGrafter"/>
</dbReference>
<keyword evidence="10" id="KW-1133">Transmembrane helix</keyword>
<organism evidence="13 14">
    <name type="scientific">Oleomonas cavernae</name>
    <dbReference type="NCBI Taxonomy" id="2320859"/>
    <lineage>
        <taxon>Bacteria</taxon>
        <taxon>Pseudomonadati</taxon>
        <taxon>Pseudomonadota</taxon>
        <taxon>Alphaproteobacteria</taxon>
        <taxon>Acetobacterales</taxon>
        <taxon>Acetobacteraceae</taxon>
        <taxon>Oleomonas</taxon>
    </lineage>
</organism>
<keyword evidence="10" id="KW-0812">Transmembrane</keyword>
<evidence type="ECO:0000313" key="14">
    <source>
        <dbReference type="Proteomes" id="UP000284605"/>
    </source>
</evidence>
<evidence type="ECO:0000256" key="4">
    <source>
        <dbReference type="ARBA" id="ARBA00013244"/>
    </source>
</evidence>
<keyword evidence="14" id="KW-1185">Reference proteome</keyword>
<dbReference type="GO" id="GO:0004144">
    <property type="term" value="F:diacylglycerol O-acyltransferase activity"/>
    <property type="evidence" value="ECO:0007669"/>
    <property type="project" value="UniProtKB-EC"/>
</dbReference>
<evidence type="ECO:0000313" key="13">
    <source>
        <dbReference type="EMBL" id="RJF89689.1"/>
    </source>
</evidence>
<keyword evidence="5" id="KW-0808">Transferase</keyword>
<name>A0A418WII7_9PROT</name>
<dbReference type="PANTHER" id="PTHR31650:SF1">
    <property type="entry name" value="WAX ESTER SYNTHASE_DIACYLGLYCEROL ACYLTRANSFERASE 4-RELATED"/>
    <property type="match status" value="1"/>
</dbReference>
<dbReference type="Pfam" id="PF03007">
    <property type="entry name" value="WS_DGAT_cat"/>
    <property type="match status" value="1"/>
</dbReference>
<dbReference type="GO" id="GO:0006071">
    <property type="term" value="P:glycerol metabolic process"/>
    <property type="evidence" value="ECO:0007669"/>
    <property type="project" value="UniProtKB-KW"/>
</dbReference>
<dbReference type="SUPFAM" id="SSF52777">
    <property type="entry name" value="CoA-dependent acyltransferases"/>
    <property type="match status" value="1"/>
</dbReference>
<dbReference type="GO" id="GO:0071731">
    <property type="term" value="P:response to nitric oxide"/>
    <property type="evidence" value="ECO:0007669"/>
    <property type="project" value="TreeGrafter"/>
</dbReference>
<dbReference type="InterPro" id="IPR009721">
    <property type="entry name" value="O-acyltransferase_WSD1_C"/>
</dbReference>
<protein>
    <recommendedName>
        <fullName evidence="4">diacylglycerol O-acyltransferase</fullName>
        <ecNumber evidence="4">2.3.1.20</ecNumber>
    </recommendedName>
</protein>
<feature type="domain" description="O-acyltransferase WSD1-like N-terminal" evidence="11">
    <location>
        <begin position="57"/>
        <end position="147"/>
    </location>
</feature>
<feature type="region of interest" description="Disordered" evidence="9">
    <location>
        <begin position="1"/>
        <end position="81"/>
    </location>
</feature>
<evidence type="ECO:0000256" key="1">
    <source>
        <dbReference type="ARBA" id="ARBA00004771"/>
    </source>
</evidence>
<evidence type="ECO:0000256" key="7">
    <source>
        <dbReference type="ARBA" id="ARBA00023315"/>
    </source>
</evidence>
<dbReference type="AlphaFoldDB" id="A0A418WII7"/>
<evidence type="ECO:0000256" key="2">
    <source>
        <dbReference type="ARBA" id="ARBA00005189"/>
    </source>
</evidence>